<evidence type="ECO:0000256" key="1">
    <source>
        <dbReference type="ARBA" id="ARBA00004123"/>
    </source>
</evidence>
<dbReference type="InterPro" id="IPR002110">
    <property type="entry name" value="Ankyrin_rpt"/>
</dbReference>
<protein>
    <recommendedName>
        <fullName evidence="7">KANL2-like probable zinc-finger domain-containing protein</fullName>
    </recommendedName>
</protein>
<organism evidence="8">
    <name type="scientific">Amphimedon queenslandica</name>
    <name type="common">Sponge</name>
    <dbReference type="NCBI Taxonomy" id="400682"/>
    <lineage>
        <taxon>Eukaryota</taxon>
        <taxon>Metazoa</taxon>
        <taxon>Porifera</taxon>
        <taxon>Demospongiae</taxon>
        <taxon>Heteroscleromorpha</taxon>
        <taxon>Haplosclerida</taxon>
        <taxon>Niphatidae</taxon>
        <taxon>Amphimedon</taxon>
    </lineage>
</organism>
<dbReference type="eggNOG" id="KOG0502">
    <property type="taxonomic scope" value="Eukaryota"/>
</dbReference>
<comment type="subcellular location">
    <subcellularLocation>
        <location evidence="1">Nucleus</location>
    </subcellularLocation>
</comment>
<dbReference type="GO" id="GO:0005634">
    <property type="term" value="C:nucleus"/>
    <property type="evidence" value="ECO:0007669"/>
    <property type="project" value="UniProtKB-SubCell"/>
</dbReference>
<evidence type="ECO:0000256" key="6">
    <source>
        <dbReference type="SAM" id="MobiDB-lite"/>
    </source>
</evidence>
<reference evidence="8" key="1">
    <citation type="submission" date="2017-05" db="UniProtKB">
        <authorList>
            <consortium name="EnsemblMetazoa"/>
        </authorList>
    </citation>
    <scope>IDENTIFICATION</scope>
</reference>
<dbReference type="InterPro" id="IPR025927">
    <property type="entry name" value="Znf_KANL2-like"/>
</dbReference>
<dbReference type="PANTHER" id="PTHR24201">
    <property type="entry name" value="ANK_REP_REGION DOMAIN-CONTAINING PROTEIN"/>
    <property type="match status" value="1"/>
</dbReference>
<feature type="repeat" description="ANK" evidence="5">
    <location>
        <begin position="375"/>
        <end position="407"/>
    </location>
</feature>
<evidence type="ECO:0000256" key="4">
    <source>
        <dbReference type="ARBA" id="ARBA00023242"/>
    </source>
</evidence>
<feature type="compositionally biased region" description="Acidic residues" evidence="6">
    <location>
        <begin position="253"/>
        <end position="274"/>
    </location>
</feature>
<dbReference type="Pfam" id="PF13637">
    <property type="entry name" value="Ank_4"/>
    <property type="match status" value="1"/>
</dbReference>
<dbReference type="InParanoid" id="A0A1X7V8S0"/>
<keyword evidence="3 5" id="KW-0040">ANK repeat</keyword>
<feature type="domain" description="KANL2-like probable zinc-finger" evidence="7">
    <location>
        <begin position="183"/>
        <end position="241"/>
    </location>
</feature>
<evidence type="ECO:0000259" key="7">
    <source>
        <dbReference type="Pfam" id="PF13891"/>
    </source>
</evidence>
<dbReference type="AlphaFoldDB" id="A0A1X7V8S0"/>
<evidence type="ECO:0000256" key="5">
    <source>
        <dbReference type="PROSITE-ProRule" id="PRU00023"/>
    </source>
</evidence>
<feature type="repeat" description="ANK" evidence="5">
    <location>
        <begin position="308"/>
        <end position="340"/>
    </location>
</feature>
<feature type="compositionally biased region" description="Pro residues" evidence="6">
    <location>
        <begin position="541"/>
        <end position="550"/>
    </location>
</feature>
<dbReference type="EnsemblMetazoa" id="Aqu2.1.36388_001">
    <property type="protein sequence ID" value="Aqu2.1.36388_001"/>
    <property type="gene ID" value="Aqu2.1.36388"/>
</dbReference>
<keyword evidence="2" id="KW-0677">Repeat</keyword>
<keyword evidence="4" id="KW-0539">Nucleus</keyword>
<dbReference type="Gene3D" id="1.10.533.10">
    <property type="entry name" value="Death Domain, Fas"/>
    <property type="match status" value="1"/>
</dbReference>
<dbReference type="PROSITE" id="PS50297">
    <property type="entry name" value="ANK_REP_REGION"/>
    <property type="match status" value="1"/>
</dbReference>
<dbReference type="Pfam" id="PF13891">
    <property type="entry name" value="zf-C3HC3H_KANSL2"/>
    <property type="match status" value="1"/>
</dbReference>
<evidence type="ECO:0000256" key="3">
    <source>
        <dbReference type="ARBA" id="ARBA00023043"/>
    </source>
</evidence>
<dbReference type="OrthoDB" id="10038011at2759"/>
<feature type="compositionally biased region" description="Low complexity" evidence="6">
    <location>
        <begin position="863"/>
        <end position="879"/>
    </location>
</feature>
<dbReference type="Gene3D" id="1.25.40.20">
    <property type="entry name" value="Ankyrin repeat-containing domain"/>
    <property type="match status" value="1"/>
</dbReference>
<dbReference type="InterPro" id="IPR011029">
    <property type="entry name" value="DEATH-like_dom_sf"/>
</dbReference>
<dbReference type="SMART" id="SM00248">
    <property type="entry name" value="ANK"/>
    <property type="match status" value="5"/>
</dbReference>
<feature type="compositionally biased region" description="Polar residues" evidence="6">
    <location>
        <begin position="902"/>
        <end position="915"/>
    </location>
</feature>
<dbReference type="Pfam" id="PF12796">
    <property type="entry name" value="Ank_2"/>
    <property type="match status" value="1"/>
</dbReference>
<feature type="region of interest" description="Disordered" evidence="6">
    <location>
        <begin position="522"/>
        <end position="552"/>
    </location>
</feature>
<feature type="region of interest" description="Disordered" evidence="6">
    <location>
        <begin position="850"/>
        <end position="915"/>
    </location>
</feature>
<dbReference type="SUPFAM" id="SSF48403">
    <property type="entry name" value="Ankyrin repeat"/>
    <property type="match status" value="1"/>
</dbReference>
<feature type="region of interest" description="Disordered" evidence="6">
    <location>
        <begin position="248"/>
        <end position="274"/>
    </location>
</feature>
<evidence type="ECO:0000256" key="2">
    <source>
        <dbReference type="ARBA" id="ARBA00022737"/>
    </source>
</evidence>
<dbReference type="InterPro" id="IPR036770">
    <property type="entry name" value="Ankyrin_rpt-contain_sf"/>
</dbReference>
<evidence type="ECO:0000313" key="8">
    <source>
        <dbReference type="EnsemblMetazoa" id="Aqu2.1.36388_001"/>
    </source>
</evidence>
<dbReference type="PROSITE" id="PS50088">
    <property type="entry name" value="ANK_REPEAT"/>
    <property type="match status" value="2"/>
</dbReference>
<accession>A0A1X7V8S0</accession>
<name>A0A1X7V8S0_AMPQE</name>
<sequence>MASSSKAEVEEAREIDEPHVEVTWKGENESDSEYVLSIDNFPLDSAGVWTEQEALSIYKGKMERLRMLYMGQLSRLGYLLQERRRRFLQEWQAVGGAREKGKDEEGKKTSLPSEGGNKYDIAYRCYRKRTLEQGLLERKQKLKRVSATLDLYTKKELKDTNRSHYQHLVKLQQQLKANNSTPCTTTGCNQLSLPFAAKCSKHIVEDSKQQLYTSCSYTGPNGTTCNNPVPKYLEPLLCGGHWDQGEVVIPSDTESDSDHDDDDNDERKDDDDDDVKDSELWFACLDGDVEKANRLIKDGANIEWKGQGGHSPLSIAVYNNSTEVVRLLLSSGANVNAVDEYNRSALFWSATYGRMIMTKILLDYEADMNLLTKKTKSTVLMGAANTGRLDIVKLLVSRGASWKVVNEDGLTALDVAKKENHEHLIQYLSSLDDSESQMRKALTTDIKIKLKITRMSIHGAAGSGKTCLQHLILNEPPPLQRSSTGVVTPAVRGSACGYMETDSSHSMKRVSEEEFITHLAKRLKGKEGASSSKQRSSTYPPSTPPPPPTPSRLFPLSRAFRSLFSRTSSESPDASSPLPDSPLPTHSVHYDIISQVSTESCSEEDYRAHWTYCIDSGGQAAFQDIAPPFLRLNSLNIITLRICFIEAFFTGPPNLCPEVLSLVSTGLEKAAKSCRYHQESLGDLKTGFYSGGCDHIHFTRDVFIYCRSKYEKLSSRQSYWFDNSNDVQIPKKKVQVEVDWLQSVDNSPLNYYTGQDFLSVIEAIHHVSNWEDLGLALKLDPPIMDIVKKSHNHIVEECRKDIIQRWMMTNDHPSWRSLCLALCTISVGHPNLAKRIGEMHPIKPAQQYNEPFDEEASSQSAMPTPTTSTVSPSLPSHSILPPPLSPPNQHQSYSKPVEEVSQGGSMLSRTSDVYQ</sequence>
<dbReference type="InterPro" id="IPR050776">
    <property type="entry name" value="Ank_Repeat/CDKN_Inhibitor"/>
</dbReference>
<proteinExistence type="predicted"/>